<reference evidence="3" key="1">
    <citation type="journal article" date="2020" name="MBio">
        <title>Horizontal gene transfer to a defensive symbiont with a reduced genome amongst a multipartite beetle microbiome.</title>
        <authorList>
            <person name="Waterworth S.C."/>
            <person name="Florez L.V."/>
            <person name="Rees E.R."/>
            <person name="Hertweck C."/>
            <person name="Kaltenpoth M."/>
            <person name="Kwan J.C."/>
        </authorList>
    </citation>
    <scope>NUCLEOTIDE SEQUENCE [LARGE SCALE GENOMIC DNA]</scope>
</reference>
<proteinExistence type="predicted"/>
<dbReference type="AlphaFoldDB" id="A0A833PB54"/>
<protein>
    <recommendedName>
        <fullName evidence="4">DUF3137 domain-containing protein</fullName>
    </recommendedName>
</protein>
<sequence length="338" mass="39380">MNDLLTKIQNAFSQQHANNGKTQTNIDSINQLLSSTENFDHLIEKLKHWQDDPSLSIQNYTFWLLICLGIGFAILAFFTHPILFLVAIASIAFAFYKRTSTKPLNQLIDYIQQKNLEAKYQIRFFPNETDNQIISPYNFPLFGLGDYENSIRNTIYGTWQIDGFTYPYMLFNYHYVDEVETRDSDGKTKTEYRHYDLWGIIVENFPTQGISISSKQNRACRLGTKWSSGDIRFDNQYQLSGTNEMRLAKFFSPNHVLILDQALSNFKGAFYVHPQHPALCWLFKIDVTKPYLAVNQVQTVHDLAAQLESMSMPDYEQLKQSLFTILQETRSNYEKNKF</sequence>
<evidence type="ECO:0008006" key="4">
    <source>
        <dbReference type="Google" id="ProtNLM"/>
    </source>
</evidence>
<organism evidence="2 3">
    <name type="scientific">Acinetobacter bereziniae</name>
    <name type="common">Acinetobacter genomosp. 10</name>
    <dbReference type="NCBI Taxonomy" id="106648"/>
    <lineage>
        <taxon>Bacteria</taxon>
        <taxon>Pseudomonadati</taxon>
        <taxon>Pseudomonadota</taxon>
        <taxon>Gammaproteobacteria</taxon>
        <taxon>Moraxellales</taxon>
        <taxon>Moraxellaceae</taxon>
        <taxon>Acinetobacter</taxon>
    </lineage>
</organism>
<feature type="transmembrane region" description="Helical" evidence="1">
    <location>
        <begin position="62"/>
        <end position="95"/>
    </location>
</feature>
<evidence type="ECO:0000313" key="2">
    <source>
        <dbReference type="EMBL" id="KAF1022990.1"/>
    </source>
</evidence>
<evidence type="ECO:0000313" key="3">
    <source>
        <dbReference type="Proteomes" id="UP000490535"/>
    </source>
</evidence>
<gene>
    <name evidence="2" type="ORF">GAK29_03035</name>
</gene>
<evidence type="ECO:0000256" key="1">
    <source>
        <dbReference type="SAM" id="Phobius"/>
    </source>
</evidence>
<name>A0A833PB54_ACIBZ</name>
<dbReference type="EMBL" id="WNDP01000083">
    <property type="protein sequence ID" value="KAF1022990.1"/>
    <property type="molecule type" value="Genomic_DNA"/>
</dbReference>
<keyword evidence="1" id="KW-1133">Transmembrane helix</keyword>
<comment type="caution">
    <text evidence="2">The sequence shown here is derived from an EMBL/GenBank/DDBJ whole genome shotgun (WGS) entry which is preliminary data.</text>
</comment>
<dbReference type="Proteomes" id="UP000490535">
    <property type="component" value="Unassembled WGS sequence"/>
</dbReference>
<keyword evidence="1" id="KW-0812">Transmembrane</keyword>
<accession>A0A833PB54</accession>
<keyword evidence="1" id="KW-0472">Membrane</keyword>